<protein>
    <submittedName>
        <fullName evidence="3">CHK domain-containing protein</fullName>
    </submittedName>
</protein>
<dbReference type="AlphaFoldDB" id="A0A0N5AAD6"/>
<dbReference type="PANTHER" id="PTHR23020:SF8">
    <property type="entry name" value="CHK KINASE-LIKE DOMAIN-CONTAINING PROTEIN"/>
    <property type="match status" value="1"/>
</dbReference>
<dbReference type="WBParaSite" id="SMUV_0000110401-mRNA-1">
    <property type="protein sequence ID" value="SMUV_0000110401-mRNA-1"/>
    <property type="gene ID" value="SMUV_0000110401"/>
</dbReference>
<proteinExistence type="predicted"/>
<evidence type="ECO:0000313" key="3">
    <source>
        <dbReference type="WBParaSite" id="SMUV_0000110401-mRNA-1"/>
    </source>
</evidence>
<accession>A0A0N5AAD6</accession>
<dbReference type="SMART" id="SM00587">
    <property type="entry name" value="CHK"/>
    <property type="match status" value="1"/>
</dbReference>
<dbReference type="Proteomes" id="UP000046393">
    <property type="component" value="Unplaced"/>
</dbReference>
<dbReference type="Pfam" id="PF07914">
    <property type="entry name" value="DUF1679"/>
    <property type="match status" value="1"/>
</dbReference>
<evidence type="ECO:0000313" key="2">
    <source>
        <dbReference type="Proteomes" id="UP000046393"/>
    </source>
</evidence>
<dbReference type="InterPro" id="IPR011009">
    <property type="entry name" value="Kinase-like_dom_sf"/>
</dbReference>
<dbReference type="InterPro" id="IPR015897">
    <property type="entry name" value="CHK_kinase-like"/>
</dbReference>
<name>A0A0N5AAD6_9BILA</name>
<evidence type="ECO:0000259" key="1">
    <source>
        <dbReference type="SMART" id="SM00587"/>
    </source>
</evidence>
<dbReference type="SUPFAM" id="SSF56112">
    <property type="entry name" value="Protein kinase-like (PK-like)"/>
    <property type="match status" value="1"/>
</dbReference>
<sequence>MMSSSPKNNDNTSDSQLFGTSITFEFVEKQLQRFFNTKSKFGKNRKAFHIGVGEGFLSVIARIYPDWTPKSAELPETVIAKIPNIKTAEEFASNEKFNELLGDVEIDKDVMLKMLSSLITRAHNAESAFYQTITESKIEVKIPKLYFQQPFSDDCKQGVLLLEDLGTGCAVSKPYEIVSAEEVKQVLKSLSAVHAFSMKHPEIVKISKLTLADAMKDFGDKDIYQSIVNQLKKKNPDMAETCDTVLKYVHVLKDLSTLETAGEQCGLPPILVHGDLWSSNVLWRKQANGSRQLAAIIDWQVIHRGTPAEDIIRIISCTMTPKDRRAQTDELLHYYYNELENNYGKKLPFELEKLKDSFMKVGAQSMFQVVPILGAVSEVEIDKKCPEKKEELMAILTGKCKGLLEDIVANLTLNHSV</sequence>
<reference evidence="3" key="1">
    <citation type="submission" date="2017-02" db="UniProtKB">
        <authorList>
            <consortium name="WormBaseParasite"/>
        </authorList>
    </citation>
    <scope>IDENTIFICATION</scope>
</reference>
<dbReference type="InterPro" id="IPR052961">
    <property type="entry name" value="Oxido-Kinase-like_Enzymes"/>
</dbReference>
<organism evidence="2 3">
    <name type="scientific">Syphacia muris</name>
    <dbReference type="NCBI Taxonomy" id="451379"/>
    <lineage>
        <taxon>Eukaryota</taxon>
        <taxon>Metazoa</taxon>
        <taxon>Ecdysozoa</taxon>
        <taxon>Nematoda</taxon>
        <taxon>Chromadorea</taxon>
        <taxon>Rhabditida</taxon>
        <taxon>Spirurina</taxon>
        <taxon>Oxyuridomorpha</taxon>
        <taxon>Oxyuroidea</taxon>
        <taxon>Oxyuridae</taxon>
        <taxon>Syphacia</taxon>
    </lineage>
</organism>
<feature type="domain" description="CHK kinase-like" evidence="1">
    <location>
        <begin position="160"/>
        <end position="345"/>
    </location>
</feature>
<dbReference type="Gene3D" id="3.90.1200.10">
    <property type="match status" value="1"/>
</dbReference>
<dbReference type="PANTHER" id="PTHR23020">
    <property type="entry name" value="UNCHARACTERIZED NUCLEAR HORMONE RECEPTOR-RELATED"/>
    <property type="match status" value="1"/>
</dbReference>
<dbReference type="InterPro" id="IPR012877">
    <property type="entry name" value="Dhs-27"/>
</dbReference>
<keyword evidence="2" id="KW-1185">Reference proteome</keyword>
<dbReference type="STRING" id="451379.A0A0N5AAD6"/>